<name>W4K1K7_HETIT</name>
<protein>
    <submittedName>
        <fullName evidence="2">Uncharacterized protein</fullName>
    </submittedName>
</protein>
<evidence type="ECO:0000256" key="1">
    <source>
        <dbReference type="SAM" id="MobiDB-lite"/>
    </source>
</evidence>
<dbReference type="EMBL" id="KI925461">
    <property type="protein sequence ID" value="ETW78971.1"/>
    <property type="molecule type" value="Genomic_DNA"/>
</dbReference>
<evidence type="ECO:0000313" key="2">
    <source>
        <dbReference type="EMBL" id="ETW78971.1"/>
    </source>
</evidence>
<dbReference type="InParanoid" id="W4K1K7"/>
<keyword evidence="3" id="KW-1185">Reference proteome</keyword>
<feature type="region of interest" description="Disordered" evidence="1">
    <location>
        <begin position="77"/>
        <end position="97"/>
    </location>
</feature>
<organism evidence="2 3">
    <name type="scientific">Heterobasidion irregulare (strain TC 32-1)</name>
    <dbReference type="NCBI Taxonomy" id="747525"/>
    <lineage>
        <taxon>Eukaryota</taxon>
        <taxon>Fungi</taxon>
        <taxon>Dikarya</taxon>
        <taxon>Basidiomycota</taxon>
        <taxon>Agaricomycotina</taxon>
        <taxon>Agaricomycetes</taxon>
        <taxon>Russulales</taxon>
        <taxon>Bondarzewiaceae</taxon>
        <taxon>Heterobasidion</taxon>
        <taxon>Heterobasidion annosum species complex</taxon>
    </lineage>
</organism>
<sequence>MLMLDTGGLERVADTRTAAPNLFLSTPLALTLVGTPGDVRRSIHACGTGSVGEWARIPGCLWVSRANARHRRSRRALVGASRAGGRPTRRGTEFFAPPRPSGDVSPYAYARTGFYPLVGADARGPYYPGAALQFRSSPRRQPIGVGLIQRLPPKAEIICFPSCCFPRADWQFRTAPLVAGQGDSTREAIDRWVEDGCEQTRGAAVSYAVRGSLAAP</sequence>
<accession>W4K1K7</accession>
<dbReference type="Proteomes" id="UP000030671">
    <property type="component" value="Unassembled WGS sequence"/>
</dbReference>
<dbReference type="RefSeq" id="XP_009549253.1">
    <property type="nucleotide sequence ID" value="XM_009550958.1"/>
</dbReference>
<dbReference type="HOGENOM" id="CLU_1277758_0_0_1"/>
<reference evidence="2 3" key="1">
    <citation type="journal article" date="2012" name="New Phytol.">
        <title>Insight into trade-off between wood decay and parasitism from the genome of a fungal forest pathogen.</title>
        <authorList>
            <person name="Olson A."/>
            <person name="Aerts A."/>
            <person name="Asiegbu F."/>
            <person name="Belbahri L."/>
            <person name="Bouzid O."/>
            <person name="Broberg A."/>
            <person name="Canback B."/>
            <person name="Coutinho P.M."/>
            <person name="Cullen D."/>
            <person name="Dalman K."/>
            <person name="Deflorio G."/>
            <person name="van Diepen L.T."/>
            <person name="Dunand C."/>
            <person name="Duplessis S."/>
            <person name="Durling M."/>
            <person name="Gonthier P."/>
            <person name="Grimwood J."/>
            <person name="Fossdal C.G."/>
            <person name="Hansson D."/>
            <person name="Henrissat B."/>
            <person name="Hietala A."/>
            <person name="Himmelstrand K."/>
            <person name="Hoffmeister D."/>
            <person name="Hogberg N."/>
            <person name="James T.Y."/>
            <person name="Karlsson M."/>
            <person name="Kohler A."/>
            <person name="Kues U."/>
            <person name="Lee Y.H."/>
            <person name="Lin Y.C."/>
            <person name="Lind M."/>
            <person name="Lindquist E."/>
            <person name="Lombard V."/>
            <person name="Lucas S."/>
            <person name="Lunden K."/>
            <person name="Morin E."/>
            <person name="Murat C."/>
            <person name="Park J."/>
            <person name="Raffaello T."/>
            <person name="Rouze P."/>
            <person name="Salamov A."/>
            <person name="Schmutz J."/>
            <person name="Solheim H."/>
            <person name="Stahlberg J."/>
            <person name="Velez H."/>
            <person name="de Vries R.P."/>
            <person name="Wiebenga A."/>
            <person name="Woodward S."/>
            <person name="Yakovlev I."/>
            <person name="Garbelotto M."/>
            <person name="Martin F."/>
            <person name="Grigoriev I.V."/>
            <person name="Stenlid J."/>
        </authorList>
    </citation>
    <scope>NUCLEOTIDE SEQUENCE [LARGE SCALE GENOMIC DNA]</scope>
    <source>
        <strain evidence="2 3">TC 32-1</strain>
    </source>
</reference>
<dbReference type="KEGG" id="hir:HETIRDRAFT_104296"/>
<dbReference type="AlphaFoldDB" id="W4K1K7"/>
<dbReference type="GeneID" id="20665984"/>
<gene>
    <name evidence="2" type="ORF">HETIRDRAFT_104296</name>
</gene>
<evidence type="ECO:0000313" key="3">
    <source>
        <dbReference type="Proteomes" id="UP000030671"/>
    </source>
</evidence>
<proteinExistence type="predicted"/>